<dbReference type="GO" id="GO:0016758">
    <property type="term" value="F:hexosyltransferase activity"/>
    <property type="evidence" value="ECO:0007669"/>
    <property type="project" value="UniProtKB-ARBA"/>
</dbReference>
<evidence type="ECO:0000313" key="3">
    <source>
        <dbReference type="EMBL" id="RBN50312.1"/>
    </source>
</evidence>
<dbReference type="EMBL" id="QNUX01000007">
    <property type="protein sequence ID" value="RBN50312.1"/>
    <property type="molecule type" value="Genomic_DNA"/>
</dbReference>
<keyword evidence="1" id="KW-0472">Membrane</keyword>
<dbReference type="Gene3D" id="3.90.550.10">
    <property type="entry name" value="Spore Coat Polysaccharide Biosynthesis Protein SpsA, Chain A"/>
    <property type="match status" value="1"/>
</dbReference>
<feature type="domain" description="Glycosyltransferase 2-like" evidence="2">
    <location>
        <begin position="4"/>
        <end position="149"/>
    </location>
</feature>
<dbReference type="AlphaFoldDB" id="A0A366AZM8"/>
<dbReference type="RefSeq" id="WP_113635382.1">
    <property type="nucleotide sequence ID" value="NZ_QNUX01000007.1"/>
</dbReference>
<evidence type="ECO:0000313" key="4">
    <source>
        <dbReference type="Proteomes" id="UP000253676"/>
    </source>
</evidence>
<dbReference type="SUPFAM" id="SSF53448">
    <property type="entry name" value="Nucleotide-diphospho-sugar transferases"/>
    <property type="match status" value="1"/>
</dbReference>
<comment type="caution">
    <text evidence="3">The sequence shown here is derived from an EMBL/GenBank/DDBJ whole genome shotgun (WGS) entry which is preliminary data.</text>
</comment>
<keyword evidence="1" id="KW-0812">Transmembrane</keyword>
<dbReference type="InterPro" id="IPR029044">
    <property type="entry name" value="Nucleotide-diphossugar_trans"/>
</dbReference>
<keyword evidence="3" id="KW-0808">Transferase</keyword>
<keyword evidence="4" id="KW-1185">Reference proteome</keyword>
<protein>
    <submittedName>
        <fullName evidence="3">Glycosyltransferase family 2 protein</fullName>
    </submittedName>
</protein>
<feature type="transmembrane region" description="Helical" evidence="1">
    <location>
        <begin position="268"/>
        <end position="285"/>
    </location>
</feature>
<dbReference type="Proteomes" id="UP000253676">
    <property type="component" value="Unassembled WGS sequence"/>
</dbReference>
<keyword evidence="1" id="KW-1133">Transmembrane helix</keyword>
<dbReference type="CDD" id="cd00761">
    <property type="entry name" value="Glyco_tranf_GTA_type"/>
    <property type="match status" value="1"/>
</dbReference>
<accession>A0A366AZM8</accession>
<dbReference type="OrthoDB" id="1374586at2"/>
<dbReference type="PANTHER" id="PTHR22916:SF3">
    <property type="entry name" value="UDP-GLCNAC:BETAGAL BETA-1,3-N-ACETYLGLUCOSAMINYLTRANSFERASE-LIKE PROTEIN 1"/>
    <property type="match status" value="1"/>
</dbReference>
<proteinExistence type="predicted"/>
<reference evidence="3 4" key="1">
    <citation type="submission" date="2018-07" db="EMBL/GenBank/DDBJ databases">
        <title>Complete genome sequence of Flavobacterium psychrolimnae LMG 22018.</title>
        <authorList>
            <person name="Kim D.-U."/>
        </authorList>
    </citation>
    <scope>NUCLEOTIDE SEQUENCE [LARGE SCALE GENOMIC DNA]</scope>
    <source>
        <strain evidence="3 4">LMG 22018</strain>
    </source>
</reference>
<dbReference type="PANTHER" id="PTHR22916">
    <property type="entry name" value="GLYCOSYLTRANSFERASE"/>
    <property type="match status" value="1"/>
</dbReference>
<gene>
    <name evidence="3" type="ORF">DR980_09365</name>
</gene>
<evidence type="ECO:0000256" key="1">
    <source>
        <dbReference type="SAM" id="Phobius"/>
    </source>
</evidence>
<sequence length="303" mass="36904">MLAIVIPYYKLSFFEAALKSLSLQTDKQFKVYIGDDASQENPTDLLEKFRDKFEFVYHRFDSNIGQKCLVKQWGRCIALTEDEEWIMILGDDDELSENCIEDFYSNLPEIKHYDCNVVRYATIINDVVHKKLSITYTHPSLEKSTDFFYRRFTNQTRSSLSEYIFKKSAWKKHGFYNYNLAWHADDRAWLEFSEFKYIYSINSSHVIFRLSKENISRGGYKIKEKQKVTLQFYKFFIVRHLYRFSRYQRKDFLLYYEQLIYKNNKRTLFFWILLFLLFLANFYIVQSIKFTRRFLINRRRDGE</sequence>
<evidence type="ECO:0000259" key="2">
    <source>
        <dbReference type="Pfam" id="PF00535"/>
    </source>
</evidence>
<dbReference type="Pfam" id="PF00535">
    <property type="entry name" value="Glycos_transf_2"/>
    <property type="match status" value="1"/>
</dbReference>
<name>A0A366AZM8_9FLAO</name>
<organism evidence="3 4">
    <name type="scientific">Flavobacterium psychrolimnae</name>
    <dbReference type="NCBI Taxonomy" id="249351"/>
    <lineage>
        <taxon>Bacteria</taxon>
        <taxon>Pseudomonadati</taxon>
        <taxon>Bacteroidota</taxon>
        <taxon>Flavobacteriia</taxon>
        <taxon>Flavobacteriales</taxon>
        <taxon>Flavobacteriaceae</taxon>
        <taxon>Flavobacterium</taxon>
    </lineage>
</organism>
<dbReference type="InterPro" id="IPR001173">
    <property type="entry name" value="Glyco_trans_2-like"/>
</dbReference>